<gene>
    <name evidence="2" type="ORF">FKW44_018374</name>
</gene>
<feature type="non-terminal residue" evidence="2">
    <location>
        <position position="1"/>
    </location>
</feature>
<dbReference type="Proteomes" id="UP000595437">
    <property type="component" value="Chromosome 13"/>
</dbReference>
<dbReference type="AlphaFoldDB" id="A0A7T8JXC9"/>
<dbReference type="Pfam" id="PF00583">
    <property type="entry name" value="Acetyltransf_1"/>
    <property type="match status" value="1"/>
</dbReference>
<keyword evidence="2" id="KW-0808">Transferase</keyword>
<sequence>EDLASKQLVGYILFFNTLDEKGGDDPVAVIEDLFVKAPYRCRGIATQMWRKVLK</sequence>
<feature type="non-terminal residue" evidence="2">
    <location>
        <position position="54"/>
    </location>
</feature>
<dbReference type="InterPro" id="IPR016181">
    <property type="entry name" value="Acyl_CoA_acyltransferase"/>
</dbReference>
<dbReference type="Gene3D" id="3.40.630.30">
    <property type="match status" value="1"/>
</dbReference>
<evidence type="ECO:0000313" key="2">
    <source>
        <dbReference type="EMBL" id="QQP37929.1"/>
    </source>
</evidence>
<dbReference type="OrthoDB" id="7305308at2759"/>
<dbReference type="CDD" id="cd04301">
    <property type="entry name" value="NAT_SF"/>
    <property type="match status" value="1"/>
</dbReference>
<feature type="domain" description="N-acetyltransferase" evidence="1">
    <location>
        <begin position="6"/>
        <end position="54"/>
    </location>
</feature>
<evidence type="ECO:0000313" key="3">
    <source>
        <dbReference type="Proteomes" id="UP000595437"/>
    </source>
</evidence>
<protein>
    <submittedName>
        <fullName evidence="2">Diamine acetyltransferase 2like</fullName>
    </submittedName>
</protein>
<proteinExistence type="predicted"/>
<reference evidence="3" key="1">
    <citation type="submission" date="2021-01" db="EMBL/GenBank/DDBJ databases">
        <title>Caligus Genome Assembly.</title>
        <authorList>
            <person name="Gallardo-Escarate C."/>
        </authorList>
    </citation>
    <scope>NUCLEOTIDE SEQUENCE [LARGE SCALE GENOMIC DNA]</scope>
</reference>
<evidence type="ECO:0000259" key="1">
    <source>
        <dbReference type="Pfam" id="PF00583"/>
    </source>
</evidence>
<dbReference type="EMBL" id="CP045902">
    <property type="protein sequence ID" value="QQP37929.1"/>
    <property type="molecule type" value="Genomic_DNA"/>
</dbReference>
<name>A0A7T8JXC9_CALRO</name>
<dbReference type="SUPFAM" id="SSF55729">
    <property type="entry name" value="Acyl-CoA N-acyltransferases (Nat)"/>
    <property type="match status" value="1"/>
</dbReference>
<organism evidence="2 3">
    <name type="scientific">Caligus rogercresseyi</name>
    <name type="common">Sea louse</name>
    <dbReference type="NCBI Taxonomy" id="217165"/>
    <lineage>
        <taxon>Eukaryota</taxon>
        <taxon>Metazoa</taxon>
        <taxon>Ecdysozoa</taxon>
        <taxon>Arthropoda</taxon>
        <taxon>Crustacea</taxon>
        <taxon>Multicrustacea</taxon>
        <taxon>Hexanauplia</taxon>
        <taxon>Copepoda</taxon>
        <taxon>Siphonostomatoida</taxon>
        <taxon>Caligidae</taxon>
        <taxon>Caligus</taxon>
    </lineage>
</organism>
<keyword evidence="3" id="KW-1185">Reference proteome</keyword>
<dbReference type="GO" id="GO:0016747">
    <property type="term" value="F:acyltransferase activity, transferring groups other than amino-acyl groups"/>
    <property type="evidence" value="ECO:0007669"/>
    <property type="project" value="InterPro"/>
</dbReference>
<accession>A0A7T8JXC9</accession>
<dbReference type="InterPro" id="IPR000182">
    <property type="entry name" value="GNAT_dom"/>
</dbReference>